<comment type="catalytic activity">
    <reaction evidence="14 15">
        <text>ATP + (deoxyribonucleotide)n-3'-hydroxyl + 5'-phospho-(deoxyribonucleotide)m = (deoxyribonucleotide)n+m + AMP + diphosphate.</text>
        <dbReference type="EC" id="6.5.1.1"/>
    </reaction>
</comment>
<keyword evidence="21" id="KW-1185">Reference proteome</keyword>
<feature type="compositionally biased region" description="Acidic residues" evidence="17">
    <location>
        <begin position="854"/>
        <end position="873"/>
    </location>
</feature>
<dbReference type="CDD" id="cd18435">
    <property type="entry name" value="BRCT_BRC1_like_rpt1"/>
    <property type="match status" value="1"/>
</dbReference>
<dbReference type="SUPFAM" id="SSF50249">
    <property type="entry name" value="Nucleic acid-binding proteins"/>
    <property type="match status" value="1"/>
</dbReference>
<comment type="similarity">
    <text evidence="3 16">Belongs to the ATP-dependent DNA ligase family.</text>
</comment>
<dbReference type="SMART" id="SM00292">
    <property type="entry name" value="BRCT"/>
    <property type="match status" value="2"/>
</dbReference>
<evidence type="ECO:0000256" key="6">
    <source>
        <dbReference type="ARBA" id="ARBA00022737"/>
    </source>
</evidence>
<dbReference type="GO" id="GO:0046872">
    <property type="term" value="F:metal ion binding"/>
    <property type="evidence" value="ECO:0007669"/>
    <property type="project" value="UniProtKB-KW"/>
</dbReference>
<dbReference type="Pfam" id="PF01068">
    <property type="entry name" value="DNA_ligase_A_M"/>
    <property type="match status" value="1"/>
</dbReference>
<keyword evidence="4 15" id="KW-0436">Ligase</keyword>
<dbReference type="GO" id="GO:0006303">
    <property type="term" value="P:double-strand break repair via nonhomologous end joining"/>
    <property type="evidence" value="ECO:0007669"/>
    <property type="project" value="TreeGrafter"/>
</dbReference>
<dbReference type="GO" id="GO:0006310">
    <property type="term" value="P:DNA recombination"/>
    <property type="evidence" value="ECO:0007669"/>
    <property type="project" value="UniProtKB-KW"/>
</dbReference>
<evidence type="ECO:0000256" key="17">
    <source>
        <dbReference type="SAM" id="MobiDB-lite"/>
    </source>
</evidence>
<dbReference type="GeneID" id="39592227"/>
<dbReference type="InterPro" id="IPR029710">
    <property type="entry name" value="LIG4"/>
</dbReference>
<organism evidence="20 21">
    <name type="scientific">Apiotrichum porosum</name>
    <dbReference type="NCBI Taxonomy" id="105984"/>
    <lineage>
        <taxon>Eukaryota</taxon>
        <taxon>Fungi</taxon>
        <taxon>Dikarya</taxon>
        <taxon>Basidiomycota</taxon>
        <taxon>Agaricomycotina</taxon>
        <taxon>Tremellomycetes</taxon>
        <taxon>Trichosporonales</taxon>
        <taxon>Trichosporonaceae</taxon>
        <taxon>Apiotrichum</taxon>
    </lineage>
</organism>
<dbReference type="InterPro" id="IPR000977">
    <property type="entry name" value="DNA_ligase_ATP-dep"/>
</dbReference>
<keyword evidence="5" id="KW-0479">Metal-binding</keyword>
<evidence type="ECO:0000313" key="20">
    <source>
        <dbReference type="EMBL" id="RSH82690.1"/>
    </source>
</evidence>
<dbReference type="GO" id="GO:0032807">
    <property type="term" value="C:DNA ligase IV complex"/>
    <property type="evidence" value="ECO:0007669"/>
    <property type="project" value="TreeGrafter"/>
</dbReference>
<dbReference type="OrthoDB" id="151490at2759"/>
<dbReference type="AlphaFoldDB" id="A0A427XV29"/>
<dbReference type="STRING" id="105984.A0A427XV29"/>
<dbReference type="RefSeq" id="XP_028476922.1">
    <property type="nucleotide sequence ID" value="XM_028623029.1"/>
</dbReference>
<evidence type="ECO:0000256" key="1">
    <source>
        <dbReference type="ARBA" id="ARBA00001946"/>
    </source>
</evidence>
<dbReference type="InterPro" id="IPR012308">
    <property type="entry name" value="DNA_ligase_ATP-dep_N"/>
</dbReference>
<evidence type="ECO:0000256" key="14">
    <source>
        <dbReference type="ARBA" id="ARBA00034003"/>
    </source>
</evidence>
<keyword evidence="6" id="KW-0677">Repeat</keyword>
<name>A0A427XV29_9TREE</name>
<evidence type="ECO:0000259" key="18">
    <source>
        <dbReference type="PROSITE" id="PS50160"/>
    </source>
</evidence>
<comment type="caution">
    <text evidence="20">The sequence shown here is derived from an EMBL/GenBank/DDBJ whole genome shotgun (WGS) entry which is preliminary data.</text>
</comment>
<dbReference type="NCBIfam" id="TIGR00574">
    <property type="entry name" value="dnl1"/>
    <property type="match status" value="1"/>
</dbReference>
<evidence type="ECO:0000256" key="16">
    <source>
        <dbReference type="RuleBase" id="RU004196"/>
    </source>
</evidence>
<dbReference type="PROSITE" id="PS00697">
    <property type="entry name" value="DNA_LIGASE_A1"/>
    <property type="match status" value="1"/>
</dbReference>
<dbReference type="InterPro" id="IPR001357">
    <property type="entry name" value="BRCT_dom"/>
</dbReference>
<keyword evidence="11 15" id="KW-0233">DNA recombination</keyword>
<evidence type="ECO:0000256" key="8">
    <source>
        <dbReference type="ARBA" id="ARBA00022763"/>
    </source>
</evidence>
<accession>A0A427XV29</accession>
<dbReference type="Proteomes" id="UP000279236">
    <property type="component" value="Unassembled WGS sequence"/>
</dbReference>
<dbReference type="SUPFAM" id="SSF56091">
    <property type="entry name" value="DNA ligase/mRNA capping enzyme, catalytic domain"/>
    <property type="match status" value="1"/>
</dbReference>
<evidence type="ECO:0000256" key="10">
    <source>
        <dbReference type="ARBA" id="ARBA00022842"/>
    </source>
</evidence>
<feature type="compositionally biased region" description="Acidic residues" evidence="17">
    <location>
        <begin position="938"/>
        <end position="947"/>
    </location>
</feature>
<dbReference type="Gene3D" id="3.30.470.30">
    <property type="entry name" value="DNA ligase/mRNA capping enzyme"/>
    <property type="match status" value="1"/>
</dbReference>
<dbReference type="Pfam" id="PF16589">
    <property type="entry name" value="BRCT_2"/>
    <property type="match status" value="1"/>
</dbReference>
<dbReference type="SUPFAM" id="SSF52113">
    <property type="entry name" value="BRCT domain"/>
    <property type="match status" value="2"/>
</dbReference>
<keyword evidence="9 15" id="KW-0067">ATP-binding</keyword>
<dbReference type="GO" id="GO:0071897">
    <property type="term" value="P:DNA biosynthetic process"/>
    <property type="evidence" value="ECO:0007669"/>
    <property type="project" value="InterPro"/>
</dbReference>
<dbReference type="Gene3D" id="3.40.50.10190">
    <property type="entry name" value="BRCT domain"/>
    <property type="match status" value="2"/>
</dbReference>
<dbReference type="GO" id="GO:0005524">
    <property type="term" value="F:ATP binding"/>
    <property type="evidence" value="ECO:0007669"/>
    <property type="project" value="UniProtKB-KW"/>
</dbReference>
<keyword evidence="10" id="KW-0460">Magnesium</keyword>
<dbReference type="PROSITE" id="PS50160">
    <property type="entry name" value="DNA_LIGASE_A3"/>
    <property type="match status" value="1"/>
</dbReference>
<dbReference type="InterPro" id="IPR012310">
    <property type="entry name" value="DNA_ligase_ATP-dep_cent"/>
</dbReference>
<evidence type="ECO:0000256" key="5">
    <source>
        <dbReference type="ARBA" id="ARBA00022723"/>
    </source>
</evidence>
<feature type="domain" description="BRCT" evidence="19">
    <location>
        <begin position="1002"/>
        <end position="1112"/>
    </location>
</feature>
<dbReference type="EC" id="6.5.1.1" evidence="15"/>
<dbReference type="InterPro" id="IPR036599">
    <property type="entry name" value="DNA_ligase_N_sf"/>
</dbReference>
<protein>
    <recommendedName>
        <fullName evidence="15">DNA ligase</fullName>
        <ecNumber evidence="15">6.5.1.1</ecNumber>
    </recommendedName>
</protein>
<evidence type="ECO:0000256" key="9">
    <source>
        <dbReference type="ARBA" id="ARBA00022840"/>
    </source>
</evidence>
<dbReference type="PANTHER" id="PTHR45997:SF1">
    <property type="entry name" value="DNA LIGASE 4"/>
    <property type="match status" value="1"/>
</dbReference>
<evidence type="ECO:0000256" key="4">
    <source>
        <dbReference type="ARBA" id="ARBA00022598"/>
    </source>
</evidence>
<evidence type="ECO:0000256" key="3">
    <source>
        <dbReference type="ARBA" id="ARBA00007572"/>
    </source>
</evidence>
<keyword evidence="7 15" id="KW-0547">Nucleotide-binding</keyword>
<evidence type="ECO:0000256" key="12">
    <source>
        <dbReference type="ARBA" id="ARBA00023204"/>
    </source>
</evidence>
<dbReference type="InterPro" id="IPR036420">
    <property type="entry name" value="BRCT_dom_sf"/>
</dbReference>
<feature type="domain" description="BRCT" evidence="19">
    <location>
        <begin position="730"/>
        <end position="820"/>
    </location>
</feature>
<dbReference type="EMBL" id="RSCE01000005">
    <property type="protein sequence ID" value="RSH82690.1"/>
    <property type="molecule type" value="Genomic_DNA"/>
</dbReference>
<keyword evidence="8 15" id="KW-0227">DNA damage</keyword>
<dbReference type="Gene3D" id="1.10.3260.10">
    <property type="entry name" value="DNA ligase, ATP-dependent, N-terminal domain"/>
    <property type="match status" value="1"/>
</dbReference>
<comment type="subcellular location">
    <subcellularLocation>
        <location evidence="2">Nucleus</location>
    </subcellularLocation>
</comment>
<dbReference type="InterPro" id="IPR012340">
    <property type="entry name" value="NA-bd_OB-fold"/>
</dbReference>
<dbReference type="PANTHER" id="PTHR45997">
    <property type="entry name" value="DNA LIGASE 4"/>
    <property type="match status" value="1"/>
</dbReference>
<feature type="region of interest" description="Disordered" evidence="17">
    <location>
        <begin position="852"/>
        <end position="884"/>
    </location>
</feature>
<evidence type="ECO:0000256" key="2">
    <source>
        <dbReference type="ARBA" id="ARBA00004123"/>
    </source>
</evidence>
<evidence type="ECO:0000256" key="11">
    <source>
        <dbReference type="ARBA" id="ARBA00023172"/>
    </source>
</evidence>
<feature type="region of interest" description="Disordered" evidence="17">
    <location>
        <begin position="1"/>
        <end position="44"/>
    </location>
</feature>
<feature type="domain" description="ATP-dependent DNA ligase family profile" evidence="18">
    <location>
        <begin position="376"/>
        <end position="495"/>
    </location>
</feature>
<sequence length="1113" mass="126509">MPAPRWSNGRQRHPPPLSSQVKEDESESQSQPAASALPPPTQLERPADCINRESTPNFAVLCNMMDRLRSEKANKRFDTLKRFMDVWRLKVGNDLYPLIRLLLPDRDRERPVYNLKEQMMAKCYIEVLGLDKSSDAAQRLQNWKQPVEGQGENSSGDFARVCFHIIQARSTVEEGRLSVEAINLILDQLARGRLKQNQIVPILRRVNEQCTPTEQEWLIRIILKDLRIQIREKGIFNCFHPDANALFNATNIELFRCFLPQLCYRSPTSSHEVIAKLVGGPDNKFIMEEKLDGERIQLHIRNSGAEWFYCSRKAKDYTYLYGSHVGEGSLTQFISGVFNDNVHNIILDGEMMVWDPALEKYLAFGSLKTAALDRIYDENSPRPCFKVFDILYLNGHCLTGKRLSERKTLLKNHIFKDLDMFRGRIELVNEEEGRTGTDIRNMLERILEQKGEGMVVKKADSRYVTNSRDADWIKVKPEYADQMGENFDLLVLGEFSDLVLSDPQADGGAKVAAQASSRVCSSAFVCPKKTMVPASVPCKRLSRFAWSYLARFKTFASVGSGMNYADYEWILKNHKDDWKPFDRSNPPYWLEMGATGVDDKPDVYINPEKSFVIEVKASEIVVAAGGYGVGYTLRFPRCRFIYWDRQSRTNSSGEEHKDRDMWNCLSFDEFTVLMQQPKKRYTDDDGGTWVLIWRSQLTGSSRKKRRVTTTRRKVELFESFRGQKLSNALVEDSIFTGMTFFIPKDAPGHTKSELEALAHKHGGNFTQAQLSDASALVISHDDKSPRVKAQIRKGVSVIKPQWIFESIKRHRPIPLLKEFLAFASDDDQGGRYYNKTLTEFDKISLVRDRTGEALVEDEADEEMPEDEEPEADELREPTPPPTNHQVNAAALAVAWGIDDASASYRYKPREAPSSHSDTASDGGDDGDDTDDDRHHSDYEEEEYDDDFAMGQPAPVEFNLSLEPTLPEPESSQHQPLMRIFDPNNPPDTYQAMGEGENVNAYDEDQIFSHLVFYLDTPDNAKLNGLAESSPPSAAGDRLAEAAKQLSENGGRIVTNVLHPKLTHIVMDDEDSGRYVELVRGTSKPKHKHIVLPSWVVESVDEETLMDEDSHKPK</sequence>
<dbReference type="GO" id="GO:0006297">
    <property type="term" value="P:nucleotide-excision repair, DNA gap filling"/>
    <property type="evidence" value="ECO:0007669"/>
    <property type="project" value="TreeGrafter"/>
</dbReference>
<feature type="region of interest" description="Disordered" evidence="17">
    <location>
        <begin position="907"/>
        <end position="951"/>
    </location>
</feature>
<comment type="cofactor">
    <cofactor evidence="1">
        <name>Mg(2+)</name>
        <dbReference type="ChEBI" id="CHEBI:18420"/>
    </cofactor>
</comment>
<proteinExistence type="inferred from homology"/>
<dbReference type="InterPro" id="IPR044125">
    <property type="entry name" value="Adenylation_DNA_ligase_IV"/>
</dbReference>
<dbReference type="InterPro" id="IPR016059">
    <property type="entry name" value="DNA_ligase_ATP-dep_CS"/>
</dbReference>
<dbReference type="CDD" id="cd07903">
    <property type="entry name" value="Adenylation_DNA_ligase_IV"/>
    <property type="match status" value="1"/>
</dbReference>
<keyword evidence="12 15" id="KW-0234">DNA repair</keyword>
<evidence type="ECO:0000256" key="15">
    <source>
        <dbReference type="RuleBase" id="RU000617"/>
    </source>
</evidence>
<evidence type="ECO:0000259" key="19">
    <source>
        <dbReference type="PROSITE" id="PS50172"/>
    </source>
</evidence>
<evidence type="ECO:0000313" key="21">
    <source>
        <dbReference type="Proteomes" id="UP000279236"/>
    </source>
</evidence>
<evidence type="ECO:0000256" key="7">
    <source>
        <dbReference type="ARBA" id="ARBA00022741"/>
    </source>
</evidence>
<reference evidence="20 21" key="1">
    <citation type="submission" date="2018-11" db="EMBL/GenBank/DDBJ databases">
        <title>Genome sequence of Apiotrichum porosum DSM 27194.</title>
        <authorList>
            <person name="Aliyu H."/>
            <person name="Gorte O."/>
            <person name="Ochsenreither K."/>
        </authorList>
    </citation>
    <scope>NUCLEOTIDE SEQUENCE [LARGE SCALE GENOMIC DNA]</scope>
    <source>
        <strain evidence="20 21">DSM 27194</strain>
    </source>
</reference>
<evidence type="ECO:0000256" key="13">
    <source>
        <dbReference type="ARBA" id="ARBA00023242"/>
    </source>
</evidence>
<dbReference type="GO" id="GO:0003910">
    <property type="term" value="F:DNA ligase (ATP) activity"/>
    <property type="evidence" value="ECO:0007669"/>
    <property type="project" value="UniProtKB-EC"/>
</dbReference>
<dbReference type="GO" id="GO:0003677">
    <property type="term" value="F:DNA binding"/>
    <property type="evidence" value="ECO:0007669"/>
    <property type="project" value="InterPro"/>
</dbReference>
<keyword evidence="13" id="KW-0539">Nucleus</keyword>
<dbReference type="Pfam" id="PF04675">
    <property type="entry name" value="DNA_ligase_A_N"/>
    <property type="match status" value="1"/>
</dbReference>
<dbReference type="PROSITE" id="PS50172">
    <property type="entry name" value="BRCT"/>
    <property type="match status" value="2"/>
</dbReference>
<gene>
    <name evidence="20" type="primary">LIG4</name>
    <name evidence="20" type="ORF">EHS24_007684</name>
</gene>
<dbReference type="Gene3D" id="2.40.50.140">
    <property type="entry name" value="Nucleic acid-binding proteins"/>
    <property type="match status" value="1"/>
</dbReference>